<feature type="compositionally biased region" description="Basic and acidic residues" evidence="6">
    <location>
        <begin position="213"/>
        <end position="223"/>
    </location>
</feature>
<evidence type="ECO:0000256" key="4">
    <source>
        <dbReference type="ARBA" id="ARBA00023163"/>
    </source>
</evidence>
<comment type="subcellular location">
    <subcellularLocation>
        <location evidence="1">Nucleus</location>
    </subcellularLocation>
</comment>
<gene>
    <name evidence="8" type="ORF">KP509_07G043200</name>
</gene>
<dbReference type="GO" id="GO:0043565">
    <property type="term" value="F:sequence-specific DNA binding"/>
    <property type="evidence" value="ECO:0007669"/>
    <property type="project" value="InterPro"/>
</dbReference>
<keyword evidence="3" id="KW-0238">DNA-binding</keyword>
<proteinExistence type="predicted"/>
<dbReference type="SMART" id="SM00774">
    <property type="entry name" value="WRKY"/>
    <property type="match status" value="1"/>
</dbReference>
<dbReference type="InterPro" id="IPR036576">
    <property type="entry name" value="WRKY_dom_sf"/>
</dbReference>
<evidence type="ECO:0000256" key="5">
    <source>
        <dbReference type="ARBA" id="ARBA00023242"/>
    </source>
</evidence>
<feature type="region of interest" description="Disordered" evidence="6">
    <location>
        <begin position="183"/>
        <end position="225"/>
    </location>
</feature>
<name>A0A8T2UG70_CERRI</name>
<sequence>MDSSSIPLASSSFDQLDVDVMLAAYAGIQSLNTFLSSHALPNRSAVSRTDASSCSFAQSEPRSQQQSMAALQAISHFRQVDSLLSQRLGHARFRQAPSGQSAVVIPSSTEAAAANEDAPSLSPTPIFLDEEQGTGCSRPWNSVCGDAIRKPCVPDNTGASADGMQTNNRERLSKSCTSYIDLNSSTSEAEDEEDSSWKENDDEALSSISDSHGNGEHEAERQSGVRANSLSLGYIDLNQEAPVSPHGDLRPMAVETSVISIPVHYSLPFPVKSDALYEFTCSLPEPSSVIIPDNTISTMNKPGSKVSQPTSDHIANLPSMHHPCFSNCVLAPPLPSTVSLSHGSLPTISRTAKSSANGRRHFSYSDGGSIKCHCATKRRKLKNKVVKRVPAISDKIAEIPADEYCWRKYGQKPIKGSPYPRGYYKCSGVKGCLAKKHVERALDNPTMLIITYEGEHNHDVFSR</sequence>
<comment type="caution">
    <text evidence="8">The sequence shown here is derived from an EMBL/GenBank/DDBJ whole genome shotgun (WGS) entry which is preliminary data.</text>
</comment>
<dbReference type="OrthoDB" id="1918969at2759"/>
<evidence type="ECO:0000256" key="6">
    <source>
        <dbReference type="SAM" id="MobiDB-lite"/>
    </source>
</evidence>
<dbReference type="SUPFAM" id="SSF118290">
    <property type="entry name" value="WRKY DNA-binding domain"/>
    <property type="match status" value="1"/>
</dbReference>
<keyword evidence="4" id="KW-0804">Transcription</keyword>
<dbReference type="Proteomes" id="UP000825935">
    <property type="component" value="Chromosome 7"/>
</dbReference>
<evidence type="ECO:0000259" key="7">
    <source>
        <dbReference type="PROSITE" id="PS50811"/>
    </source>
</evidence>
<dbReference type="InterPro" id="IPR018872">
    <property type="entry name" value="Zn-cluster-dom"/>
</dbReference>
<dbReference type="EMBL" id="CM035412">
    <property type="protein sequence ID" value="KAH7432846.1"/>
    <property type="molecule type" value="Genomic_DNA"/>
</dbReference>
<dbReference type="AlphaFoldDB" id="A0A8T2UG70"/>
<keyword evidence="5" id="KW-0539">Nucleus</keyword>
<dbReference type="FunFam" id="2.20.25.80:FF:000004">
    <property type="entry name" value="WRKY transcription factor 65"/>
    <property type="match status" value="1"/>
</dbReference>
<feature type="domain" description="WRKY" evidence="7">
    <location>
        <begin position="395"/>
        <end position="461"/>
    </location>
</feature>
<dbReference type="InterPro" id="IPR003657">
    <property type="entry name" value="WRKY_dom"/>
</dbReference>
<organism evidence="8 9">
    <name type="scientific">Ceratopteris richardii</name>
    <name type="common">Triangle waterfern</name>
    <dbReference type="NCBI Taxonomy" id="49495"/>
    <lineage>
        <taxon>Eukaryota</taxon>
        <taxon>Viridiplantae</taxon>
        <taxon>Streptophyta</taxon>
        <taxon>Embryophyta</taxon>
        <taxon>Tracheophyta</taxon>
        <taxon>Polypodiopsida</taxon>
        <taxon>Polypodiidae</taxon>
        <taxon>Polypodiales</taxon>
        <taxon>Pteridineae</taxon>
        <taxon>Pteridaceae</taxon>
        <taxon>Parkerioideae</taxon>
        <taxon>Ceratopteris</taxon>
    </lineage>
</organism>
<dbReference type="Pfam" id="PF03106">
    <property type="entry name" value="WRKY"/>
    <property type="match status" value="1"/>
</dbReference>
<accession>A0A8T2UG70</accession>
<evidence type="ECO:0000313" key="8">
    <source>
        <dbReference type="EMBL" id="KAH7432846.1"/>
    </source>
</evidence>
<feature type="compositionally biased region" description="Acidic residues" evidence="6">
    <location>
        <begin position="188"/>
        <end position="204"/>
    </location>
</feature>
<dbReference type="GO" id="GO:0005634">
    <property type="term" value="C:nucleus"/>
    <property type="evidence" value="ECO:0007669"/>
    <property type="project" value="UniProtKB-SubCell"/>
</dbReference>
<dbReference type="PROSITE" id="PS50811">
    <property type="entry name" value="WRKY"/>
    <property type="match status" value="1"/>
</dbReference>
<dbReference type="GO" id="GO:0003700">
    <property type="term" value="F:DNA-binding transcription factor activity"/>
    <property type="evidence" value="ECO:0007669"/>
    <property type="project" value="InterPro"/>
</dbReference>
<evidence type="ECO:0000256" key="3">
    <source>
        <dbReference type="ARBA" id="ARBA00023125"/>
    </source>
</evidence>
<reference evidence="8" key="1">
    <citation type="submission" date="2021-08" db="EMBL/GenBank/DDBJ databases">
        <title>WGS assembly of Ceratopteris richardii.</title>
        <authorList>
            <person name="Marchant D.B."/>
            <person name="Chen G."/>
            <person name="Jenkins J."/>
            <person name="Shu S."/>
            <person name="Leebens-Mack J."/>
            <person name="Grimwood J."/>
            <person name="Schmutz J."/>
            <person name="Soltis P."/>
            <person name="Soltis D."/>
            <person name="Chen Z.-H."/>
        </authorList>
    </citation>
    <scope>NUCLEOTIDE SEQUENCE</scope>
    <source>
        <strain evidence="8">Whitten #5841</strain>
        <tissue evidence="8">Leaf</tissue>
    </source>
</reference>
<dbReference type="Gene3D" id="2.20.25.80">
    <property type="entry name" value="WRKY domain"/>
    <property type="match status" value="1"/>
</dbReference>
<dbReference type="PANTHER" id="PTHR31282">
    <property type="entry name" value="WRKY TRANSCRIPTION FACTOR 21-RELATED"/>
    <property type="match status" value="1"/>
</dbReference>
<dbReference type="Pfam" id="PF10533">
    <property type="entry name" value="Plant_zn_clust"/>
    <property type="match status" value="1"/>
</dbReference>
<dbReference type="InterPro" id="IPR044810">
    <property type="entry name" value="WRKY_plant"/>
</dbReference>
<evidence type="ECO:0000256" key="2">
    <source>
        <dbReference type="ARBA" id="ARBA00023015"/>
    </source>
</evidence>
<evidence type="ECO:0000313" key="9">
    <source>
        <dbReference type="Proteomes" id="UP000825935"/>
    </source>
</evidence>
<protein>
    <recommendedName>
        <fullName evidence="7">WRKY domain-containing protein</fullName>
    </recommendedName>
</protein>
<evidence type="ECO:0000256" key="1">
    <source>
        <dbReference type="ARBA" id="ARBA00004123"/>
    </source>
</evidence>
<keyword evidence="9" id="KW-1185">Reference proteome</keyword>
<keyword evidence="2" id="KW-0805">Transcription regulation</keyword>